<reference evidence="2" key="1">
    <citation type="submission" date="2020-10" db="EMBL/GenBank/DDBJ databases">
        <title>Genome Sequence of Monilinia vaccinii-corymbosi Sheds Light on Mummy Berry Disease Infection of Blueberry and Mating Type.</title>
        <authorList>
            <person name="Yow A.G."/>
            <person name="Zhang Y."/>
            <person name="Bansal K."/>
            <person name="Eacker S.M."/>
            <person name="Sullivan S."/>
            <person name="Liachko I."/>
            <person name="Cubeta M.A."/>
            <person name="Rollins J.A."/>
            <person name="Ashrafi H."/>
        </authorList>
    </citation>
    <scope>NUCLEOTIDE SEQUENCE</scope>
    <source>
        <strain evidence="2">RL-1</strain>
    </source>
</reference>
<feature type="region of interest" description="Disordered" evidence="1">
    <location>
        <begin position="1"/>
        <end position="76"/>
    </location>
</feature>
<evidence type="ECO:0000256" key="1">
    <source>
        <dbReference type="SAM" id="MobiDB-lite"/>
    </source>
</evidence>
<sequence length="206" mass="22505">MGVGQQRRANQSPASSVGKSDQQQPPSVVDEPPAPSSDAPPSGGFDGTGERRQPHPFGQGVGFDPARDPKKEEGRKFNTRVELPSYRDNVSNKFCLFICNVLFVLGFSLSENVNAASRKYVKLHGAVLGHVRQLLSVLNITASPRYGQQVRCASSNLILPYLTFPTILLLTPDCLRYLAPSITTSYYLGWLNNCGKNEGKLKAMAH</sequence>
<feature type="compositionally biased region" description="Polar residues" evidence="1">
    <location>
        <begin position="7"/>
        <end position="26"/>
    </location>
</feature>
<gene>
    <name evidence="2" type="ORF">DSL72_000685</name>
</gene>
<name>A0A8A3P292_9HELO</name>
<protein>
    <submittedName>
        <fullName evidence="2">Uncharacterized protein</fullName>
    </submittedName>
</protein>
<dbReference type="Proteomes" id="UP000672032">
    <property type="component" value="Chromosome 2"/>
</dbReference>
<dbReference type="EMBL" id="CP063406">
    <property type="protein sequence ID" value="QSZ31122.1"/>
    <property type="molecule type" value="Genomic_DNA"/>
</dbReference>
<organism evidence="2 3">
    <name type="scientific">Monilinia vaccinii-corymbosi</name>
    <dbReference type="NCBI Taxonomy" id="61207"/>
    <lineage>
        <taxon>Eukaryota</taxon>
        <taxon>Fungi</taxon>
        <taxon>Dikarya</taxon>
        <taxon>Ascomycota</taxon>
        <taxon>Pezizomycotina</taxon>
        <taxon>Leotiomycetes</taxon>
        <taxon>Helotiales</taxon>
        <taxon>Sclerotiniaceae</taxon>
        <taxon>Monilinia</taxon>
    </lineage>
</organism>
<proteinExistence type="predicted"/>
<dbReference type="OrthoDB" id="3560195at2759"/>
<accession>A0A8A3P292</accession>
<evidence type="ECO:0000313" key="2">
    <source>
        <dbReference type="EMBL" id="QSZ31122.1"/>
    </source>
</evidence>
<dbReference type="AlphaFoldDB" id="A0A8A3P292"/>
<evidence type="ECO:0000313" key="3">
    <source>
        <dbReference type="Proteomes" id="UP000672032"/>
    </source>
</evidence>
<feature type="compositionally biased region" description="Basic and acidic residues" evidence="1">
    <location>
        <begin position="65"/>
        <end position="76"/>
    </location>
</feature>
<keyword evidence="3" id="KW-1185">Reference proteome</keyword>